<evidence type="ECO:0000256" key="1">
    <source>
        <dbReference type="ARBA" id="ARBA00005695"/>
    </source>
</evidence>
<reference evidence="8 9" key="1">
    <citation type="journal article" date="2019" name="Nat. Med.">
        <title>A library of human gut bacterial isolates paired with longitudinal multiomics data enables mechanistic microbiome research.</title>
        <authorList>
            <person name="Poyet M."/>
            <person name="Groussin M."/>
            <person name="Gibbons S.M."/>
            <person name="Avila-Pacheco J."/>
            <person name="Jiang X."/>
            <person name="Kearney S.M."/>
            <person name="Perrotta A.R."/>
            <person name="Berdy B."/>
            <person name="Zhao S."/>
            <person name="Lieberman T.D."/>
            <person name="Swanson P.K."/>
            <person name="Smith M."/>
            <person name="Roesemann S."/>
            <person name="Alexander J.E."/>
            <person name="Rich S.A."/>
            <person name="Livny J."/>
            <person name="Vlamakis H."/>
            <person name="Clish C."/>
            <person name="Bullock K."/>
            <person name="Deik A."/>
            <person name="Scott J."/>
            <person name="Pierce K.A."/>
            <person name="Xavier R.J."/>
            <person name="Alm E.J."/>
        </authorList>
    </citation>
    <scope>NUCLEOTIDE SEQUENCE [LARGE SCALE GENOMIC DNA]</scope>
    <source>
        <strain evidence="6 8">BIOML-A4</strain>
        <strain evidence="7 9">BIOML-A5</strain>
    </source>
</reference>
<dbReference type="InterPro" id="IPR030678">
    <property type="entry name" value="Peptide/Ni-bd"/>
</dbReference>
<evidence type="ECO:0000256" key="3">
    <source>
        <dbReference type="ARBA" id="ARBA00022729"/>
    </source>
</evidence>
<dbReference type="GO" id="GO:0043190">
    <property type="term" value="C:ATP-binding cassette (ABC) transporter complex"/>
    <property type="evidence" value="ECO:0007669"/>
    <property type="project" value="InterPro"/>
</dbReference>
<dbReference type="PROSITE" id="PS51257">
    <property type="entry name" value="PROKAR_LIPOPROTEIN"/>
    <property type="match status" value="1"/>
</dbReference>
<dbReference type="Gene3D" id="3.10.105.10">
    <property type="entry name" value="Dipeptide-binding Protein, Domain 3"/>
    <property type="match status" value="1"/>
</dbReference>
<evidence type="ECO:0000256" key="2">
    <source>
        <dbReference type="ARBA" id="ARBA00022448"/>
    </source>
</evidence>
<evidence type="ECO:0000256" key="4">
    <source>
        <dbReference type="SAM" id="SignalP"/>
    </source>
</evidence>
<accession>A0A6N7S274</accession>
<dbReference type="CDD" id="cd08517">
    <property type="entry name" value="PBP2_NikA_DppA_OppA_like_13"/>
    <property type="match status" value="1"/>
</dbReference>
<dbReference type="GO" id="GO:0015833">
    <property type="term" value="P:peptide transport"/>
    <property type="evidence" value="ECO:0007669"/>
    <property type="project" value="TreeGrafter"/>
</dbReference>
<dbReference type="EMBL" id="WKPJ01000001">
    <property type="protein sequence ID" value="MSA87993.1"/>
    <property type="molecule type" value="Genomic_DNA"/>
</dbReference>
<protein>
    <submittedName>
        <fullName evidence="6">ABC transporter substrate-binding protein</fullName>
    </submittedName>
</protein>
<dbReference type="GO" id="GO:0042597">
    <property type="term" value="C:periplasmic space"/>
    <property type="evidence" value="ECO:0007669"/>
    <property type="project" value="UniProtKB-ARBA"/>
</dbReference>
<evidence type="ECO:0000259" key="5">
    <source>
        <dbReference type="Pfam" id="PF00496"/>
    </source>
</evidence>
<feature type="domain" description="Solute-binding protein family 5" evidence="5">
    <location>
        <begin position="84"/>
        <end position="425"/>
    </location>
</feature>
<feature type="signal peptide" evidence="4">
    <location>
        <begin position="1"/>
        <end position="22"/>
    </location>
</feature>
<proteinExistence type="inferred from homology"/>
<keyword evidence="3 4" id="KW-0732">Signal</keyword>
<dbReference type="OrthoDB" id="9796817at2"/>
<dbReference type="AlphaFoldDB" id="A0A6N7S274"/>
<dbReference type="SUPFAM" id="SSF53850">
    <property type="entry name" value="Periplasmic binding protein-like II"/>
    <property type="match status" value="1"/>
</dbReference>
<dbReference type="RefSeq" id="WP_154237634.1">
    <property type="nucleotide sequence ID" value="NZ_CALJPI010000163.1"/>
</dbReference>
<keyword evidence="2" id="KW-0813">Transport</keyword>
<feature type="chain" id="PRO_5038884466" evidence="4">
    <location>
        <begin position="23"/>
        <end position="524"/>
    </location>
</feature>
<gene>
    <name evidence="7" type="ORF">GKD88_01440</name>
    <name evidence="6" type="ORF">GKE08_01430</name>
</gene>
<dbReference type="PANTHER" id="PTHR30290">
    <property type="entry name" value="PERIPLASMIC BINDING COMPONENT OF ABC TRANSPORTER"/>
    <property type="match status" value="1"/>
</dbReference>
<dbReference type="GO" id="GO:1904680">
    <property type="term" value="F:peptide transmembrane transporter activity"/>
    <property type="evidence" value="ECO:0007669"/>
    <property type="project" value="TreeGrafter"/>
</dbReference>
<name>A0A6N7S274_9FIRM</name>
<evidence type="ECO:0000313" key="6">
    <source>
        <dbReference type="EMBL" id="MSA87993.1"/>
    </source>
</evidence>
<dbReference type="Gene3D" id="3.90.76.10">
    <property type="entry name" value="Dipeptide-binding Protein, Domain 1"/>
    <property type="match status" value="1"/>
</dbReference>
<dbReference type="Proteomes" id="UP000433575">
    <property type="component" value="Unassembled WGS sequence"/>
</dbReference>
<dbReference type="EMBL" id="WKPI01000001">
    <property type="protein sequence ID" value="MSC31789.1"/>
    <property type="molecule type" value="Genomic_DNA"/>
</dbReference>
<evidence type="ECO:0000313" key="8">
    <source>
        <dbReference type="Proteomes" id="UP000433575"/>
    </source>
</evidence>
<evidence type="ECO:0000313" key="7">
    <source>
        <dbReference type="EMBL" id="MSC31789.1"/>
    </source>
</evidence>
<dbReference type="InterPro" id="IPR039424">
    <property type="entry name" value="SBP_5"/>
</dbReference>
<dbReference type="PIRSF" id="PIRSF002741">
    <property type="entry name" value="MppA"/>
    <property type="match status" value="1"/>
</dbReference>
<dbReference type="PANTHER" id="PTHR30290:SF9">
    <property type="entry name" value="OLIGOPEPTIDE-BINDING PROTEIN APPA"/>
    <property type="match status" value="1"/>
</dbReference>
<dbReference type="Gene3D" id="3.40.190.10">
    <property type="entry name" value="Periplasmic binding protein-like II"/>
    <property type="match status" value="1"/>
</dbReference>
<dbReference type="Proteomes" id="UP000480929">
    <property type="component" value="Unassembled WGS sequence"/>
</dbReference>
<dbReference type="InterPro" id="IPR000914">
    <property type="entry name" value="SBP_5_dom"/>
</dbReference>
<evidence type="ECO:0000313" key="9">
    <source>
        <dbReference type="Proteomes" id="UP000480929"/>
    </source>
</evidence>
<organism evidence="6 8">
    <name type="scientific">Holdemania massiliensis</name>
    <dbReference type="NCBI Taxonomy" id="1468449"/>
    <lineage>
        <taxon>Bacteria</taxon>
        <taxon>Bacillati</taxon>
        <taxon>Bacillota</taxon>
        <taxon>Erysipelotrichia</taxon>
        <taxon>Erysipelotrichales</taxon>
        <taxon>Erysipelotrichaceae</taxon>
        <taxon>Holdemania</taxon>
    </lineage>
</organism>
<sequence length="524" mass="58541">MKKLLKAVTIALAVLLTLTACSNGGNSDTDKQDTPTNTQDTLIAVLTGDPTSFHPDFKSDDNAWPVNQNIFNRLVKLNAYDQTIPDLAETWEWNEDSTQVTFHLHEGVKWHDGEPFTSADVKWTYDTLIAEKWNKSDSFASVESIECPDDNTVVMNLKYPDVSLIAKLSWYGTFIMPKHLYEGTDTATNEYNMKPVGTGPFKFVEFEKGVRVTLERNEDYWGGKAKLAKVIYSIIPDATTALQAFKTGEVDYYTSIPTQNANDFDNDPNYEIFPVVGMNRSYIAANVSNDKFKDARVRQAIAYGIDRQMIWDRCAGGTGAVASTFIAPNTGFADEQYKMPERDVAKAQQLLEEAGFKKDANGIYFSTEMKFFESGYFKDAATIIQSNLKEVGIDVKLTMMEYAAWGDTVKLNHDYELTMSAGYQGPDVSGVSGRVGTGTSMNFMEYSNLELDALLEKGVQVSDETERKAVYSEVQRIMSEEMPIILFMDNGAKVPVKKILKGTPYHEPTKASSAELTYVEFAAE</sequence>
<comment type="similarity">
    <text evidence="1">Belongs to the bacterial solute-binding protein 5 family.</text>
</comment>
<keyword evidence="9" id="KW-1185">Reference proteome</keyword>
<dbReference type="Pfam" id="PF00496">
    <property type="entry name" value="SBP_bac_5"/>
    <property type="match status" value="1"/>
</dbReference>
<comment type="caution">
    <text evidence="6">The sequence shown here is derived from an EMBL/GenBank/DDBJ whole genome shotgun (WGS) entry which is preliminary data.</text>
</comment>